<protein>
    <recommendedName>
        <fullName evidence="11">Reverse transcriptase</fullName>
    </recommendedName>
</protein>
<evidence type="ECO:0000256" key="4">
    <source>
        <dbReference type="ARBA" id="ARBA00022759"/>
    </source>
</evidence>
<evidence type="ECO:0000259" key="7">
    <source>
        <dbReference type="Pfam" id="PF00078"/>
    </source>
</evidence>
<evidence type="ECO:0000259" key="8">
    <source>
        <dbReference type="Pfam" id="PF17917"/>
    </source>
</evidence>
<gene>
    <name evidence="9" type="ORF">D8674_010517</name>
</gene>
<evidence type="ECO:0000256" key="2">
    <source>
        <dbReference type="ARBA" id="ARBA00022695"/>
    </source>
</evidence>
<dbReference type="FunFam" id="3.10.20.370:FF:000001">
    <property type="entry name" value="Retrovirus-related Pol polyprotein from transposon 17.6-like protein"/>
    <property type="match status" value="1"/>
</dbReference>
<keyword evidence="10" id="KW-1185">Reference proteome</keyword>
<keyword evidence="3" id="KW-0540">Nuclease</keyword>
<evidence type="ECO:0000256" key="1">
    <source>
        <dbReference type="ARBA" id="ARBA00022679"/>
    </source>
</evidence>
<dbReference type="SUPFAM" id="SSF56672">
    <property type="entry name" value="DNA/RNA polymerases"/>
    <property type="match status" value="1"/>
</dbReference>
<evidence type="ECO:0000256" key="3">
    <source>
        <dbReference type="ARBA" id="ARBA00022722"/>
    </source>
</evidence>
<dbReference type="GO" id="GO:0004519">
    <property type="term" value="F:endonuclease activity"/>
    <property type="evidence" value="ECO:0007669"/>
    <property type="project" value="UniProtKB-KW"/>
</dbReference>
<dbReference type="CDD" id="cd01647">
    <property type="entry name" value="RT_LTR"/>
    <property type="match status" value="1"/>
</dbReference>
<dbReference type="InterPro" id="IPR043502">
    <property type="entry name" value="DNA/RNA_pol_sf"/>
</dbReference>
<keyword evidence="2" id="KW-0548">Nucleotidyltransferase</keyword>
<dbReference type="OrthoDB" id="10055717at2759"/>
<evidence type="ECO:0000256" key="6">
    <source>
        <dbReference type="ARBA" id="ARBA00022918"/>
    </source>
</evidence>
<dbReference type="PANTHER" id="PTHR37984">
    <property type="entry name" value="PROTEIN CBG26694"/>
    <property type="match status" value="1"/>
</dbReference>
<feature type="domain" description="Reverse transcriptase RNase H-like" evidence="8">
    <location>
        <begin position="523"/>
        <end position="626"/>
    </location>
</feature>
<keyword evidence="6" id="KW-0695">RNA-directed DNA polymerase</keyword>
<feature type="domain" description="Reverse transcriptase" evidence="7">
    <location>
        <begin position="279"/>
        <end position="435"/>
    </location>
</feature>
<keyword evidence="1" id="KW-0808">Transferase</keyword>
<dbReference type="Pfam" id="PF17917">
    <property type="entry name" value="RT_RNaseH"/>
    <property type="match status" value="1"/>
</dbReference>
<reference evidence="9 10" key="3">
    <citation type="submission" date="2019-11" db="EMBL/GenBank/DDBJ databases">
        <title>A de novo genome assembly of a pear dwarfing rootstock.</title>
        <authorList>
            <person name="Wang F."/>
            <person name="Wang J."/>
            <person name="Li S."/>
            <person name="Zhang Y."/>
            <person name="Fang M."/>
            <person name="Ma L."/>
            <person name="Zhao Y."/>
            <person name="Jiang S."/>
        </authorList>
    </citation>
    <scope>NUCLEOTIDE SEQUENCE [LARGE SCALE GENOMIC DNA]</scope>
    <source>
        <strain evidence="9">S2</strain>
        <tissue evidence="9">Leaf</tissue>
    </source>
</reference>
<evidence type="ECO:0008006" key="11">
    <source>
        <dbReference type="Google" id="ProtNLM"/>
    </source>
</evidence>
<dbReference type="FunFam" id="3.30.70.270:FF:000020">
    <property type="entry name" value="Transposon Tf2-6 polyprotein-like Protein"/>
    <property type="match status" value="1"/>
</dbReference>
<dbReference type="Pfam" id="PF00078">
    <property type="entry name" value="RVT_1"/>
    <property type="match status" value="1"/>
</dbReference>
<dbReference type="AlphaFoldDB" id="A0A5N5FAY4"/>
<reference evidence="10" key="2">
    <citation type="submission" date="2019-10" db="EMBL/GenBank/DDBJ databases">
        <title>A de novo genome assembly of a pear dwarfing rootstock.</title>
        <authorList>
            <person name="Wang F."/>
            <person name="Wang J."/>
            <person name="Li S."/>
            <person name="Zhang Y."/>
            <person name="Fang M."/>
            <person name="Ma L."/>
            <person name="Zhao Y."/>
            <person name="Jiang S."/>
        </authorList>
    </citation>
    <scope>NUCLEOTIDE SEQUENCE [LARGE SCALE GENOMIC DNA]</scope>
</reference>
<evidence type="ECO:0000313" key="10">
    <source>
        <dbReference type="Proteomes" id="UP000327157"/>
    </source>
</evidence>
<dbReference type="PANTHER" id="PTHR37984:SF5">
    <property type="entry name" value="PROTEIN NYNRIN-LIKE"/>
    <property type="match status" value="1"/>
</dbReference>
<dbReference type="GO" id="GO:0003964">
    <property type="term" value="F:RNA-directed DNA polymerase activity"/>
    <property type="evidence" value="ECO:0007669"/>
    <property type="project" value="UniProtKB-KW"/>
</dbReference>
<evidence type="ECO:0000313" key="9">
    <source>
        <dbReference type="EMBL" id="KAB2600246.1"/>
    </source>
</evidence>
<dbReference type="Proteomes" id="UP000327157">
    <property type="component" value="Chromosome 13"/>
</dbReference>
<keyword evidence="5" id="KW-0378">Hydrolase</keyword>
<name>A0A5N5FAY4_9ROSA</name>
<dbReference type="EMBL" id="SMOL01000753">
    <property type="protein sequence ID" value="KAB2600246.1"/>
    <property type="molecule type" value="Genomic_DNA"/>
</dbReference>
<sequence>MKTARTKIDVYSGTLSMEFDGEVVNFNLSDSIKYPSEDHSCFSIDIIDSLAQGYLDDLNDDALEKVITRGMELKTKGADCMHAHGIQESSHAVPPSEELLEVVAALESSPKLDGKYTNRESIPISTNKLLPSIIQAPILELKPLPSHLKYIFLGENETLPAIISSSLTAQEEEKLLRVLKEFKSALGWTLADIKGISPTTCMHHIFLEEGAKPTREAQRRLNPPMMEVVKKEIIKLLDCGVIYPISDSRWVSPIQCVPKKSGVTVVENAENELVPMRIQTGWRVCIDYRKINATTRKDHFPLPFLDQMLERLAGHSFYCFLDGYSGYNQIVIAPDDQEKTTFTCPFGTFAYRRMPFGLCNAPATFQRCMVSIFSDYVEKIIEIFMDDFSVFGDSFDKCLDNLTLILKRCVETNLVLNWEKCHFMVKQGIVLGHIISEKGIEVDKSKVDLVRYLPSPTSVREVRSFLGHAGFYRRFIKDFSKIAQPLCRLLQKEVAFEFTKECTESFKQLKELLTTAPIIVPPDWSLPFELMCDASDYALGAVLGQRKDKRPHVIYYASRTLNDAQLNYSTTEKELLAVVFALDKFRSYLIGTKVIVFTDHAALKYLLTKKEAKPRLIRWILLLQEFDIEIRDKKGSENVVADHLSRMVHNEESLPILETFPDEQLLSIKVSAPCVF</sequence>
<dbReference type="CDD" id="cd09274">
    <property type="entry name" value="RNase_HI_RT_Ty3"/>
    <property type="match status" value="1"/>
</dbReference>
<reference evidence="9 10" key="1">
    <citation type="submission" date="2019-09" db="EMBL/GenBank/DDBJ databases">
        <authorList>
            <person name="Ou C."/>
        </authorList>
    </citation>
    <scope>NUCLEOTIDE SEQUENCE [LARGE SCALE GENOMIC DNA]</scope>
    <source>
        <strain evidence="9">S2</strain>
        <tissue evidence="9">Leaf</tissue>
    </source>
</reference>
<proteinExistence type="predicted"/>
<organism evidence="9 10">
    <name type="scientific">Pyrus ussuriensis x Pyrus communis</name>
    <dbReference type="NCBI Taxonomy" id="2448454"/>
    <lineage>
        <taxon>Eukaryota</taxon>
        <taxon>Viridiplantae</taxon>
        <taxon>Streptophyta</taxon>
        <taxon>Embryophyta</taxon>
        <taxon>Tracheophyta</taxon>
        <taxon>Spermatophyta</taxon>
        <taxon>Magnoliopsida</taxon>
        <taxon>eudicotyledons</taxon>
        <taxon>Gunneridae</taxon>
        <taxon>Pentapetalae</taxon>
        <taxon>rosids</taxon>
        <taxon>fabids</taxon>
        <taxon>Rosales</taxon>
        <taxon>Rosaceae</taxon>
        <taxon>Amygdaloideae</taxon>
        <taxon>Maleae</taxon>
        <taxon>Pyrus</taxon>
    </lineage>
</organism>
<dbReference type="InterPro" id="IPR041373">
    <property type="entry name" value="RT_RNaseH"/>
</dbReference>
<accession>A0A5N5FAY4</accession>
<dbReference type="GO" id="GO:0016787">
    <property type="term" value="F:hydrolase activity"/>
    <property type="evidence" value="ECO:0007669"/>
    <property type="project" value="UniProtKB-KW"/>
</dbReference>
<dbReference type="Gene3D" id="3.10.10.10">
    <property type="entry name" value="HIV Type 1 Reverse Transcriptase, subunit A, domain 1"/>
    <property type="match status" value="1"/>
</dbReference>
<dbReference type="InterPro" id="IPR043128">
    <property type="entry name" value="Rev_trsase/Diguanyl_cyclase"/>
</dbReference>
<evidence type="ECO:0000256" key="5">
    <source>
        <dbReference type="ARBA" id="ARBA00022801"/>
    </source>
</evidence>
<comment type="caution">
    <text evidence="9">The sequence shown here is derived from an EMBL/GenBank/DDBJ whole genome shotgun (WGS) entry which is preliminary data.</text>
</comment>
<dbReference type="Gene3D" id="3.30.70.270">
    <property type="match status" value="2"/>
</dbReference>
<dbReference type="InterPro" id="IPR000477">
    <property type="entry name" value="RT_dom"/>
</dbReference>
<keyword evidence="4" id="KW-0255">Endonuclease</keyword>
<dbReference type="InterPro" id="IPR050951">
    <property type="entry name" value="Retrovirus_Pol_polyprotein"/>
</dbReference>